<dbReference type="EMBL" id="CAADFH010000016">
    <property type="protein sequence ID" value="VFJ91440.1"/>
    <property type="molecule type" value="Genomic_DNA"/>
</dbReference>
<sequence>MNADKSTEKKGKPLDELAEEFLEIERKKSNTPDPEIEAFRRQIVKQAERFDDLVKELLKIELIVPGIYYLATISKAGNISLNDNAGWAFILWLIAIVLTLFGLFPKRYQVHVRDDSQNLPTVDKPVSRESCLARNFSLQKAKRLKRLYKRITITTIVLFGLLEFLPERHQKWYEALNRIADRPLTPREYFSARAKRTYRYFISSTIAFVLGVIFAGLAMVPGLGIFSWLFR</sequence>
<evidence type="ECO:0000313" key="2">
    <source>
        <dbReference type="EMBL" id="VFJ91440.1"/>
    </source>
</evidence>
<accession>A0A450UFV6</accession>
<dbReference type="AlphaFoldDB" id="A0A450UFV6"/>
<evidence type="ECO:0000256" key="1">
    <source>
        <dbReference type="SAM" id="Phobius"/>
    </source>
</evidence>
<organism evidence="2">
    <name type="scientific">Candidatus Kentrum sp. LFY</name>
    <dbReference type="NCBI Taxonomy" id="2126342"/>
    <lineage>
        <taxon>Bacteria</taxon>
        <taxon>Pseudomonadati</taxon>
        <taxon>Pseudomonadota</taxon>
        <taxon>Gammaproteobacteria</taxon>
        <taxon>Candidatus Kentrum</taxon>
    </lineage>
</organism>
<protein>
    <submittedName>
        <fullName evidence="2">Uncharacterized protein</fullName>
    </submittedName>
</protein>
<keyword evidence="1" id="KW-0472">Membrane</keyword>
<keyword evidence="1" id="KW-0812">Transmembrane</keyword>
<name>A0A450UFV6_9GAMM</name>
<gene>
    <name evidence="2" type="ORF">BECKLFY1418A_GA0070994_10167</name>
</gene>
<keyword evidence="1" id="KW-1133">Transmembrane helix</keyword>
<proteinExistence type="predicted"/>
<feature type="transmembrane region" description="Helical" evidence="1">
    <location>
        <begin position="200"/>
        <end position="230"/>
    </location>
</feature>
<feature type="transmembrane region" description="Helical" evidence="1">
    <location>
        <begin position="85"/>
        <end position="104"/>
    </location>
</feature>
<reference evidence="2" key="1">
    <citation type="submission" date="2019-02" db="EMBL/GenBank/DDBJ databases">
        <authorList>
            <person name="Gruber-Vodicka R. H."/>
            <person name="Seah K. B. B."/>
        </authorList>
    </citation>
    <scope>NUCLEOTIDE SEQUENCE</scope>
    <source>
        <strain evidence="2">BECK_M6</strain>
    </source>
</reference>